<dbReference type="PANTHER" id="PTHR33204">
    <property type="entry name" value="TRANSCRIPTIONAL REGULATOR, MARR FAMILY"/>
    <property type="match status" value="1"/>
</dbReference>
<comment type="caution">
    <text evidence="5">The sequence shown here is derived from an EMBL/GenBank/DDBJ whole genome shotgun (WGS) entry which is preliminary data.</text>
</comment>
<keyword evidence="3" id="KW-0804">Transcription</keyword>
<evidence type="ECO:0000256" key="3">
    <source>
        <dbReference type="ARBA" id="ARBA00023163"/>
    </source>
</evidence>
<dbReference type="PROSITE" id="PS51118">
    <property type="entry name" value="HTH_HXLR"/>
    <property type="match status" value="1"/>
</dbReference>
<evidence type="ECO:0000256" key="2">
    <source>
        <dbReference type="ARBA" id="ARBA00023125"/>
    </source>
</evidence>
<proteinExistence type="predicted"/>
<keyword evidence="6" id="KW-1185">Reference proteome</keyword>
<organism evidence="5 6">
    <name type="scientific">Cyanobium gracile UHCC 0281</name>
    <dbReference type="NCBI Taxonomy" id="3110309"/>
    <lineage>
        <taxon>Bacteria</taxon>
        <taxon>Bacillati</taxon>
        <taxon>Cyanobacteriota</taxon>
        <taxon>Cyanophyceae</taxon>
        <taxon>Synechococcales</taxon>
        <taxon>Prochlorococcaceae</taxon>
        <taxon>Cyanobium</taxon>
    </lineage>
</organism>
<dbReference type="EMBL" id="JAYGHY010000005">
    <property type="protein sequence ID" value="MEA5441488.1"/>
    <property type="molecule type" value="Genomic_DNA"/>
</dbReference>
<dbReference type="RefSeq" id="WP_323355622.1">
    <property type="nucleotide sequence ID" value="NZ_JAYGHY010000005.1"/>
</dbReference>
<feature type="domain" description="HTH hxlR-type" evidence="4">
    <location>
        <begin position="17"/>
        <end position="115"/>
    </location>
</feature>
<dbReference type="InterPro" id="IPR002577">
    <property type="entry name" value="HTH_HxlR"/>
</dbReference>
<dbReference type="Gene3D" id="1.10.10.10">
    <property type="entry name" value="Winged helix-like DNA-binding domain superfamily/Winged helix DNA-binding domain"/>
    <property type="match status" value="1"/>
</dbReference>
<evidence type="ECO:0000259" key="4">
    <source>
        <dbReference type="PROSITE" id="PS51118"/>
    </source>
</evidence>
<dbReference type="SUPFAM" id="SSF46785">
    <property type="entry name" value="Winged helix' DNA-binding domain"/>
    <property type="match status" value="1"/>
</dbReference>
<protein>
    <submittedName>
        <fullName evidence="5">Helix-turn-helix domain-containing protein</fullName>
    </submittedName>
</protein>
<accession>A0ABU5SSJ4</accession>
<keyword evidence="2" id="KW-0238">DNA-binding</keyword>
<keyword evidence="1" id="KW-0805">Transcription regulation</keyword>
<evidence type="ECO:0000256" key="1">
    <source>
        <dbReference type="ARBA" id="ARBA00023015"/>
    </source>
</evidence>
<evidence type="ECO:0000313" key="6">
    <source>
        <dbReference type="Proteomes" id="UP001302329"/>
    </source>
</evidence>
<gene>
    <name evidence="5" type="ORF">VB739_02875</name>
</gene>
<reference evidence="5 6" key="1">
    <citation type="submission" date="2023-12" db="EMBL/GenBank/DDBJ databases">
        <title>Baltic Sea Cyanobacteria.</title>
        <authorList>
            <person name="Delbaje E."/>
            <person name="Fewer D.P."/>
            <person name="Shishido T.K."/>
        </authorList>
    </citation>
    <scope>NUCLEOTIDE SEQUENCE [LARGE SCALE GENOMIC DNA]</scope>
    <source>
        <strain evidence="5 6">UHCC 0281</strain>
    </source>
</reference>
<dbReference type="InterPro" id="IPR036390">
    <property type="entry name" value="WH_DNA-bd_sf"/>
</dbReference>
<dbReference type="Proteomes" id="UP001302329">
    <property type="component" value="Unassembled WGS sequence"/>
</dbReference>
<name>A0ABU5SSJ4_9CYAN</name>
<dbReference type="InterPro" id="IPR036388">
    <property type="entry name" value="WH-like_DNA-bd_sf"/>
</dbReference>
<dbReference type="Pfam" id="PF01638">
    <property type="entry name" value="HxlR"/>
    <property type="match status" value="1"/>
</dbReference>
<sequence>MTTFLDDLGNSGDPQVCPAELALRVMRGRWKLMIVRELSGGVRRFSSLQRSLVGVSHKVLTAQLRELETDAVVWRRVFSEVPPRVEYGLTERGQALLPVLDGLHAWGAAVPRAVEAGE</sequence>
<evidence type="ECO:0000313" key="5">
    <source>
        <dbReference type="EMBL" id="MEA5441488.1"/>
    </source>
</evidence>